<reference evidence="2 3" key="1">
    <citation type="submission" date="2019-10" db="EMBL/GenBank/DDBJ databases">
        <title>Assembly and Annotation for the nematode Trichostrongylus colubriformis.</title>
        <authorList>
            <person name="Martin J."/>
        </authorList>
    </citation>
    <scope>NUCLEOTIDE SEQUENCE [LARGE SCALE GENOMIC DNA]</scope>
    <source>
        <strain evidence="2">G859</strain>
        <tissue evidence="2">Whole worm</tissue>
    </source>
</reference>
<dbReference type="EMBL" id="WIXE01001741">
    <property type="protein sequence ID" value="KAK5985441.1"/>
    <property type="molecule type" value="Genomic_DNA"/>
</dbReference>
<sequence length="93" mass="9892">MGVVILEISSDQLQIHNSVNLQIMMIPSRRPPDNPAIPDIGVDLLSSPPPPPDSIPYQLQKEAGVAQSITWPSSASRSKSKEPGFSVDSAVGC</sequence>
<feature type="region of interest" description="Disordered" evidence="1">
    <location>
        <begin position="68"/>
        <end position="93"/>
    </location>
</feature>
<gene>
    <name evidence="2" type="ORF">GCK32_011045</name>
</gene>
<protein>
    <submittedName>
        <fullName evidence="2">Uncharacterized protein</fullName>
    </submittedName>
</protein>
<accession>A0AAN8ITJ3</accession>
<comment type="caution">
    <text evidence="2">The sequence shown here is derived from an EMBL/GenBank/DDBJ whole genome shotgun (WGS) entry which is preliminary data.</text>
</comment>
<keyword evidence="3" id="KW-1185">Reference proteome</keyword>
<dbReference type="AlphaFoldDB" id="A0AAN8ITJ3"/>
<proteinExistence type="predicted"/>
<evidence type="ECO:0000313" key="3">
    <source>
        <dbReference type="Proteomes" id="UP001331761"/>
    </source>
</evidence>
<dbReference type="Proteomes" id="UP001331761">
    <property type="component" value="Unassembled WGS sequence"/>
</dbReference>
<name>A0AAN8ITJ3_TRICO</name>
<organism evidence="2 3">
    <name type="scientific">Trichostrongylus colubriformis</name>
    <name type="common">Black scour worm</name>
    <dbReference type="NCBI Taxonomy" id="6319"/>
    <lineage>
        <taxon>Eukaryota</taxon>
        <taxon>Metazoa</taxon>
        <taxon>Ecdysozoa</taxon>
        <taxon>Nematoda</taxon>
        <taxon>Chromadorea</taxon>
        <taxon>Rhabditida</taxon>
        <taxon>Rhabditina</taxon>
        <taxon>Rhabditomorpha</taxon>
        <taxon>Strongyloidea</taxon>
        <taxon>Trichostrongylidae</taxon>
        <taxon>Trichostrongylus</taxon>
    </lineage>
</organism>
<feature type="compositionally biased region" description="Polar residues" evidence="1">
    <location>
        <begin position="68"/>
        <end position="77"/>
    </location>
</feature>
<evidence type="ECO:0000256" key="1">
    <source>
        <dbReference type="SAM" id="MobiDB-lite"/>
    </source>
</evidence>
<evidence type="ECO:0000313" key="2">
    <source>
        <dbReference type="EMBL" id="KAK5985441.1"/>
    </source>
</evidence>